<reference evidence="1" key="1">
    <citation type="journal article" date="2014" name="Front. Microbiol.">
        <title>High frequency of phylogenetically diverse reductive dehalogenase-homologous genes in deep subseafloor sedimentary metagenomes.</title>
        <authorList>
            <person name="Kawai M."/>
            <person name="Futagami T."/>
            <person name="Toyoda A."/>
            <person name="Takaki Y."/>
            <person name="Nishi S."/>
            <person name="Hori S."/>
            <person name="Arai W."/>
            <person name="Tsubouchi T."/>
            <person name="Morono Y."/>
            <person name="Uchiyama I."/>
            <person name="Ito T."/>
            <person name="Fujiyama A."/>
            <person name="Inagaki F."/>
            <person name="Takami H."/>
        </authorList>
    </citation>
    <scope>NUCLEOTIDE SEQUENCE</scope>
    <source>
        <strain evidence="1">Expedition CK06-06</strain>
    </source>
</reference>
<sequence length="50" mass="5772">QLARFVAIVAEMSVRAHIVRQGRSIEKSLETSLANFLPDPNWVRAIWQEH</sequence>
<proteinExistence type="predicted"/>
<accession>X1KH94</accession>
<feature type="non-terminal residue" evidence="1">
    <location>
        <position position="1"/>
    </location>
</feature>
<organism evidence="1">
    <name type="scientific">marine sediment metagenome</name>
    <dbReference type="NCBI Taxonomy" id="412755"/>
    <lineage>
        <taxon>unclassified sequences</taxon>
        <taxon>metagenomes</taxon>
        <taxon>ecological metagenomes</taxon>
    </lineage>
</organism>
<comment type="caution">
    <text evidence="1">The sequence shown here is derived from an EMBL/GenBank/DDBJ whole genome shotgun (WGS) entry which is preliminary data.</text>
</comment>
<dbReference type="AlphaFoldDB" id="X1KH94"/>
<name>X1KH94_9ZZZZ</name>
<protein>
    <submittedName>
        <fullName evidence="1">Uncharacterized protein</fullName>
    </submittedName>
</protein>
<evidence type="ECO:0000313" key="1">
    <source>
        <dbReference type="EMBL" id="GAH81443.1"/>
    </source>
</evidence>
<gene>
    <name evidence="1" type="ORF">S03H2_55581</name>
</gene>
<dbReference type="EMBL" id="BARU01035515">
    <property type="protein sequence ID" value="GAH81443.1"/>
    <property type="molecule type" value="Genomic_DNA"/>
</dbReference>